<proteinExistence type="predicted"/>
<evidence type="ECO:0000313" key="1">
    <source>
        <dbReference type="EMBL" id="KMU81595.1"/>
    </source>
</evidence>
<evidence type="ECO:0000313" key="2">
    <source>
        <dbReference type="Proteomes" id="UP000054559"/>
    </source>
</evidence>
<gene>
    <name evidence="1" type="ORF">CISG_09208</name>
</gene>
<accession>A0A0J8RB30</accession>
<reference evidence="2" key="1">
    <citation type="journal article" date="2010" name="Genome Res.">
        <title>Population genomic sequencing of Coccidioides fungi reveals recent hybridization and transposon control.</title>
        <authorList>
            <person name="Neafsey D.E."/>
            <person name="Barker B.M."/>
            <person name="Sharpton T.J."/>
            <person name="Stajich J.E."/>
            <person name="Park D.J."/>
            <person name="Whiston E."/>
            <person name="Hung C.-Y."/>
            <person name="McMahan C."/>
            <person name="White J."/>
            <person name="Sykes S."/>
            <person name="Heiman D."/>
            <person name="Young S."/>
            <person name="Zeng Q."/>
            <person name="Abouelleil A."/>
            <person name="Aftuck L."/>
            <person name="Bessette D."/>
            <person name="Brown A."/>
            <person name="FitzGerald M."/>
            <person name="Lui A."/>
            <person name="Macdonald J.P."/>
            <person name="Priest M."/>
            <person name="Orbach M.J."/>
            <person name="Galgiani J.N."/>
            <person name="Kirkland T.N."/>
            <person name="Cole G.T."/>
            <person name="Birren B.W."/>
            <person name="Henn M.R."/>
            <person name="Taylor J.W."/>
            <person name="Rounsley S.D."/>
        </authorList>
    </citation>
    <scope>NUCLEOTIDE SEQUENCE [LARGE SCALE GENOMIC DNA]</scope>
    <source>
        <strain evidence="2">RMSCC 3703</strain>
    </source>
</reference>
<organism evidence="1 2">
    <name type="scientific">Coccidioides immitis RMSCC 3703</name>
    <dbReference type="NCBI Taxonomy" id="454286"/>
    <lineage>
        <taxon>Eukaryota</taxon>
        <taxon>Fungi</taxon>
        <taxon>Dikarya</taxon>
        <taxon>Ascomycota</taxon>
        <taxon>Pezizomycotina</taxon>
        <taxon>Eurotiomycetes</taxon>
        <taxon>Eurotiomycetidae</taxon>
        <taxon>Onygenales</taxon>
        <taxon>Onygenaceae</taxon>
        <taxon>Coccidioides</taxon>
    </lineage>
</organism>
<dbReference type="Proteomes" id="UP000054559">
    <property type="component" value="Unassembled WGS sequence"/>
</dbReference>
<protein>
    <submittedName>
        <fullName evidence="1">Uncharacterized protein</fullName>
    </submittedName>
</protein>
<dbReference type="AlphaFoldDB" id="A0A0J8RB30"/>
<name>A0A0J8RB30_COCIT</name>
<sequence>MFFLSFSVGDWLRSWSTRLALGCYAEDELPSRSSTRPDPADQLTEHGIVCVRTRHVYAEASELSNGRQAKALYLTPDAWSKHLDMTLTSRLSKKTVFFAKPDNTLKVESFSCVRFDSTGMHEIIFNAVTGDGCQIEGFCSPSVYVKLNGAREAYEKSVGLWGGTMWRKDMQMTYLQSIIIRCLMVFRHFGNRIICAICAGTGACHLTK</sequence>
<dbReference type="EMBL" id="DS268205">
    <property type="protein sequence ID" value="KMU81595.1"/>
    <property type="molecule type" value="Genomic_DNA"/>
</dbReference>